<dbReference type="RefSeq" id="XP_051360703.1">
    <property type="nucleotide sequence ID" value="XM_051508241.1"/>
</dbReference>
<feature type="compositionally biased region" description="Polar residues" evidence="1">
    <location>
        <begin position="83"/>
        <end position="92"/>
    </location>
</feature>
<dbReference type="AlphaFoldDB" id="A0A9P9XXU6"/>
<dbReference type="GeneID" id="75830266"/>
<keyword evidence="3" id="KW-1185">Reference proteome</keyword>
<evidence type="ECO:0000313" key="2">
    <source>
        <dbReference type="EMBL" id="KAI6779847.1"/>
    </source>
</evidence>
<gene>
    <name evidence="2" type="ORF">J7T54_003771</name>
</gene>
<reference evidence="2" key="2">
    <citation type="submission" date="2022-07" db="EMBL/GenBank/DDBJ databases">
        <authorList>
            <person name="Goncalves M.F.M."/>
            <person name="Hilario S."/>
            <person name="Van De Peer Y."/>
            <person name="Esteves A.C."/>
            <person name="Alves A."/>
        </authorList>
    </citation>
    <scope>NUCLEOTIDE SEQUENCE</scope>
    <source>
        <strain evidence="2">MUM 19.33</strain>
    </source>
</reference>
<comment type="caution">
    <text evidence="2">The sequence shown here is derived from an EMBL/GenBank/DDBJ whole genome shotgun (WGS) entry which is preliminary data.</text>
</comment>
<organism evidence="2 3">
    <name type="scientific">Emericellopsis cladophorae</name>
    <dbReference type="NCBI Taxonomy" id="2686198"/>
    <lineage>
        <taxon>Eukaryota</taxon>
        <taxon>Fungi</taxon>
        <taxon>Dikarya</taxon>
        <taxon>Ascomycota</taxon>
        <taxon>Pezizomycotina</taxon>
        <taxon>Sordariomycetes</taxon>
        <taxon>Hypocreomycetidae</taxon>
        <taxon>Hypocreales</taxon>
        <taxon>Bionectriaceae</taxon>
        <taxon>Emericellopsis</taxon>
    </lineage>
</organism>
<feature type="region of interest" description="Disordered" evidence="1">
    <location>
        <begin position="65"/>
        <end position="163"/>
    </location>
</feature>
<dbReference type="Proteomes" id="UP001055219">
    <property type="component" value="Unassembled WGS sequence"/>
</dbReference>
<evidence type="ECO:0000313" key="3">
    <source>
        <dbReference type="Proteomes" id="UP001055219"/>
    </source>
</evidence>
<reference evidence="2" key="1">
    <citation type="journal article" date="2021" name="J Fungi (Basel)">
        <title>Genomic and Metabolomic Analyses of the Marine Fungus Emericellopsis cladophorae: Insights into Saltwater Adaptability Mechanisms and Its Biosynthetic Potential.</title>
        <authorList>
            <person name="Goncalves M.F.M."/>
            <person name="Hilario S."/>
            <person name="Van de Peer Y."/>
            <person name="Esteves A.C."/>
            <person name="Alves A."/>
        </authorList>
    </citation>
    <scope>NUCLEOTIDE SEQUENCE</scope>
    <source>
        <strain evidence="2">MUM 19.33</strain>
    </source>
</reference>
<accession>A0A9P9XXU6</accession>
<name>A0A9P9XXU6_9HYPO</name>
<proteinExistence type="predicted"/>
<dbReference type="EMBL" id="JAGIXG020000041">
    <property type="protein sequence ID" value="KAI6779847.1"/>
    <property type="molecule type" value="Genomic_DNA"/>
</dbReference>
<feature type="compositionally biased region" description="Basic and acidic residues" evidence="1">
    <location>
        <begin position="126"/>
        <end position="135"/>
    </location>
</feature>
<sequence>MSANGKDNKKWDDSAEKDLAMAIILSQNDGKIKADWNKAHESMSDWGYSFTKDAMNQHWSKRVLKSFKERHSMPTDAKKFTPVKNTAPATPQKSTGKGSAKKTKKVRAEEEAMGDETPSKKRKRQAKVEEPKTEDSGDTDEAEELASGTDGAKFKEWLNGFTA</sequence>
<protein>
    <recommendedName>
        <fullName evidence="4">Myb-like domain-containing protein</fullName>
    </recommendedName>
</protein>
<evidence type="ECO:0008006" key="4">
    <source>
        <dbReference type="Google" id="ProtNLM"/>
    </source>
</evidence>
<evidence type="ECO:0000256" key="1">
    <source>
        <dbReference type="SAM" id="MobiDB-lite"/>
    </source>
</evidence>
<feature type="compositionally biased region" description="Basic and acidic residues" evidence="1">
    <location>
        <begin position="66"/>
        <end position="79"/>
    </location>
</feature>
<dbReference type="OrthoDB" id="5146902at2759"/>